<dbReference type="STRING" id="574096.HA38_08155"/>
<dbReference type="EMBL" id="QGHF01000003">
    <property type="protein sequence ID" value="PWK98532.1"/>
    <property type="molecule type" value="Genomic_DNA"/>
</dbReference>
<dbReference type="OrthoDB" id="9802264at2"/>
<dbReference type="InterPro" id="IPR017871">
    <property type="entry name" value="ABC_transporter-like_CS"/>
</dbReference>
<evidence type="ECO:0000259" key="5">
    <source>
        <dbReference type="PROSITE" id="PS50893"/>
    </source>
</evidence>
<comment type="similarity">
    <text evidence="1">Belongs to the ABC transporter superfamily. Drug exporter-2 (TC 3.A.1.117) family.</text>
</comment>
<keyword evidence="2" id="KW-0813">Transport</keyword>
<evidence type="ECO:0000256" key="1">
    <source>
        <dbReference type="ARBA" id="ARBA00006526"/>
    </source>
</evidence>
<comment type="caution">
    <text evidence="6">The sequence shown here is derived from an EMBL/GenBank/DDBJ whole genome shotgun (WGS) entry which is preliminary data.</text>
</comment>
<keyword evidence="4 6" id="KW-0067">ATP-binding</keyword>
<dbReference type="PROSITE" id="PS00211">
    <property type="entry name" value="ABC_TRANSPORTER_1"/>
    <property type="match status" value="1"/>
</dbReference>
<evidence type="ECO:0000256" key="2">
    <source>
        <dbReference type="ARBA" id="ARBA00022448"/>
    </source>
</evidence>
<dbReference type="FunFam" id="3.40.50.300:FF:000042">
    <property type="entry name" value="Maltose/maltodextrin ABC transporter, ATP-binding protein"/>
    <property type="match status" value="1"/>
</dbReference>
<dbReference type="SMART" id="SM00382">
    <property type="entry name" value="AAA"/>
    <property type="match status" value="1"/>
</dbReference>
<dbReference type="GO" id="GO:0043190">
    <property type="term" value="C:ATP-binding cassette (ABC) transporter complex"/>
    <property type="evidence" value="ECO:0007669"/>
    <property type="project" value="UniProtKB-ARBA"/>
</dbReference>
<dbReference type="RefSeq" id="WP_109716935.1">
    <property type="nucleotide sequence ID" value="NZ_QGHF01000003.1"/>
</dbReference>
<keyword evidence="3" id="KW-0547">Nucleotide-binding</keyword>
<evidence type="ECO:0000313" key="7">
    <source>
        <dbReference type="Proteomes" id="UP000245981"/>
    </source>
</evidence>
<dbReference type="Proteomes" id="UP000245981">
    <property type="component" value="Unassembled WGS sequence"/>
</dbReference>
<name>A0A2V2BJB4_9GAMM</name>
<dbReference type="GO" id="GO:0140359">
    <property type="term" value="F:ABC-type transporter activity"/>
    <property type="evidence" value="ECO:0007669"/>
    <property type="project" value="UniProtKB-ARBA"/>
</dbReference>
<dbReference type="PROSITE" id="PS50893">
    <property type="entry name" value="ABC_TRANSPORTER_2"/>
    <property type="match status" value="1"/>
</dbReference>
<dbReference type="PANTHER" id="PTHR42781">
    <property type="entry name" value="SPERMIDINE/PUTRESCINE IMPORT ATP-BINDING PROTEIN POTA"/>
    <property type="match status" value="1"/>
</dbReference>
<accession>A0A2V2BJB4</accession>
<organism evidence="6 7">
    <name type="scientific">Pantoea allii</name>
    <dbReference type="NCBI Taxonomy" id="574096"/>
    <lineage>
        <taxon>Bacteria</taxon>
        <taxon>Pseudomonadati</taxon>
        <taxon>Pseudomonadota</taxon>
        <taxon>Gammaproteobacteria</taxon>
        <taxon>Enterobacterales</taxon>
        <taxon>Erwiniaceae</taxon>
        <taxon>Pantoea</taxon>
    </lineage>
</organism>
<protein>
    <submittedName>
        <fullName evidence="6">Carbohydrate ABC transporter ATP-binding protein (CUT1 family)</fullName>
    </submittedName>
</protein>
<sequence>MAAISLSGLHKAFAAQPVLNAVSLEIQQGEFIAVLGPSGCGKTTLLRLIAGFETLDRGEIWVGDTLFATQGFHLPPESRDLGVVFQNYALWPHMTVAENVGYSLKVNGVNRTERADRIRQALTLVDLLPFADRRPADLSGGQRQRVALARCLVAKPRLVLLDEPLANLDVHLRSAMEEEFRRFHRHSGATLVYITHDQREAMALADRVVVLNAGQVMQFASPQTLWREPANEMVATFIDEGRVLPVQDIEPVGQGQASVMLFGARLLLRCSAQQATLPHGKASFHRASFRLTPVNRGQFNAQVERIIYRGGHYDIHLCPLAQPDVSFTLALDDVSALAVNDTVSIAVNDGWILPA</sequence>
<dbReference type="Gene3D" id="3.40.50.300">
    <property type="entry name" value="P-loop containing nucleotide triphosphate hydrolases"/>
    <property type="match status" value="1"/>
</dbReference>
<dbReference type="PANTHER" id="PTHR42781:SF4">
    <property type="entry name" value="SPERMIDINE_PUTRESCINE IMPORT ATP-BINDING PROTEIN POTA"/>
    <property type="match status" value="1"/>
</dbReference>
<dbReference type="InterPro" id="IPR050093">
    <property type="entry name" value="ABC_SmlMolc_Importer"/>
</dbReference>
<reference evidence="6 7" key="1">
    <citation type="submission" date="2018-05" db="EMBL/GenBank/DDBJ databases">
        <title>Genomic Encyclopedia of Type Strains, Phase IV (KMG-V): Genome sequencing to study the core and pangenomes of soil and plant-associated prokaryotes.</title>
        <authorList>
            <person name="Whitman W."/>
        </authorList>
    </citation>
    <scope>NUCLEOTIDE SEQUENCE [LARGE SCALE GENOMIC DNA]</scope>
    <source>
        <strain evidence="6 7">PNA 200-10</strain>
    </source>
</reference>
<dbReference type="InterPro" id="IPR003439">
    <property type="entry name" value="ABC_transporter-like_ATP-bd"/>
</dbReference>
<dbReference type="InterPro" id="IPR027417">
    <property type="entry name" value="P-loop_NTPase"/>
</dbReference>
<dbReference type="Pfam" id="PF00005">
    <property type="entry name" value="ABC_tran"/>
    <property type="match status" value="1"/>
</dbReference>
<gene>
    <name evidence="6" type="ORF">C7431_103299</name>
</gene>
<dbReference type="GO" id="GO:0005524">
    <property type="term" value="F:ATP binding"/>
    <property type="evidence" value="ECO:0007669"/>
    <property type="project" value="UniProtKB-KW"/>
</dbReference>
<feature type="domain" description="ABC transporter" evidence="5">
    <location>
        <begin position="4"/>
        <end position="238"/>
    </location>
</feature>
<evidence type="ECO:0000256" key="4">
    <source>
        <dbReference type="ARBA" id="ARBA00022840"/>
    </source>
</evidence>
<dbReference type="SUPFAM" id="SSF52540">
    <property type="entry name" value="P-loop containing nucleoside triphosphate hydrolases"/>
    <property type="match status" value="1"/>
</dbReference>
<dbReference type="AlphaFoldDB" id="A0A2V2BJB4"/>
<evidence type="ECO:0000313" key="6">
    <source>
        <dbReference type="EMBL" id="PWK98532.1"/>
    </source>
</evidence>
<evidence type="ECO:0000256" key="3">
    <source>
        <dbReference type="ARBA" id="ARBA00022741"/>
    </source>
</evidence>
<dbReference type="InterPro" id="IPR003593">
    <property type="entry name" value="AAA+_ATPase"/>
</dbReference>
<dbReference type="GO" id="GO:0016887">
    <property type="term" value="F:ATP hydrolysis activity"/>
    <property type="evidence" value="ECO:0007669"/>
    <property type="project" value="InterPro"/>
</dbReference>
<proteinExistence type="inferred from homology"/>